<feature type="domain" description="NusB/RsmB/TIM44" evidence="7">
    <location>
        <begin position="6"/>
        <end position="132"/>
    </location>
</feature>
<dbReference type="NCBIfam" id="TIGR01951">
    <property type="entry name" value="nusB"/>
    <property type="match status" value="1"/>
</dbReference>
<dbReference type="HAMAP" id="MF_00073">
    <property type="entry name" value="NusB"/>
    <property type="match status" value="1"/>
</dbReference>
<dbReference type="Gene3D" id="1.10.940.10">
    <property type="entry name" value="NusB-like"/>
    <property type="match status" value="1"/>
</dbReference>
<evidence type="ECO:0000313" key="9">
    <source>
        <dbReference type="Proteomes" id="UP001522905"/>
    </source>
</evidence>
<evidence type="ECO:0000256" key="6">
    <source>
        <dbReference type="HAMAP-Rule" id="MF_00073"/>
    </source>
</evidence>
<comment type="similarity">
    <text evidence="1 6">Belongs to the NusB family.</text>
</comment>
<evidence type="ECO:0000259" key="7">
    <source>
        <dbReference type="Pfam" id="PF01029"/>
    </source>
</evidence>
<sequence>MNLTRHKIRELAFQTLFAIEANSATDKEMFFYALTKMNEDEEIPQYFNVIVDGVLEHKSELDSLISKYLSSGWSIQRIAKTDLIVLRVAFFEAKYVENIPANVAINEALEITKKYSDDRSRKFVNGVLSNIVSKD</sequence>
<dbReference type="PANTHER" id="PTHR11078:SF3">
    <property type="entry name" value="ANTITERMINATION NUSB DOMAIN-CONTAINING PROTEIN"/>
    <property type="match status" value="1"/>
</dbReference>
<proteinExistence type="inferred from homology"/>
<dbReference type="InterPro" id="IPR035926">
    <property type="entry name" value="NusB-like_sf"/>
</dbReference>
<gene>
    <name evidence="6 8" type="primary">nusB</name>
    <name evidence="8" type="ORF">LNP07_01385</name>
</gene>
<evidence type="ECO:0000256" key="3">
    <source>
        <dbReference type="ARBA" id="ARBA00022884"/>
    </source>
</evidence>
<comment type="caution">
    <text evidence="8">The sequence shown here is derived from an EMBL/GenBank/DDBJ whole genome shotgun (WGS) entry which is preliminary data.</text>
</comment>
<protein>
    <recommendedName>
        <fullName evidence="6">Transcription antitermination protein NusB</fullName>
    </recommendedName>
    <alternativeName>
        <fullName evidence="6">Antitermination factor NusB</fullName>
    </alternativeName>
</protein>
<dbReference type="Proteomes" id="UP001522905">
    <property type="component" value="Unassembled WGS sequence"/>
</dbReference>
<dbReference type="SUPFAM" id="SSF48013">
    <property type="entry name" value="NusB-like"/>
    <property type="match status" value="1"/>
</dbReference>
<dbReference type="InterPro" id="IPR011605">
    <property type="entry name" value="NusB_fam"/>
</dbReference>
<name>A0ABT0I055_9LACO</name>
<reference evidence="8 9" key="1">
    <citation type="submission" date="2021-11" db="EMBL/GenBank/DDBJ databases">
        <title>Comparative genomics of bee honey and flower isolates.</title>
        <authorList>
            <person name="Bechtner J.D."/>
            <person name="Gallus M.K."/>
            <person name="Ehrmann M."/>
        </authorList>
    </citation>
    <scope>NUCLEOTIDE SEQUENCE [LARGE SCALE GENOMIC DNA]</scope>
    <source>
        <strain evidence="8 9">M161</strain>
    </source>
</reference>
<keyword evidence="4 6" id="KW-0805">Transcription regulation</keyword>
<dbReference type="InterPro" id="IPR006027">
    <property type="entry name" value="NusB_RsmB_TIM44"/>
</dbReference>
<dbReference type="PANTHER" id="PTHR11078">
    <property type="entry name" value="N UTILIZATION SUBSTANCE PROTEIN B-RELATED"/>
    <property type="match status" value="1"/>
</dbReference>
<evidence type="ECO:0000256" key="4">
    <source>
        <dbReference type="ARBA" id="ARBA00023015"/>
    </source>
</evidence>
<dbReference type="Pfam" id="PF01029">
    <property type="entry name" value="NusB"/>
    <property type="match status" value="1"/>
</dbReference>
<keyword evidence="5 6" id="KW-0804">Transcription</keyword>
<accession>A0ABT0I055</accession>
<keyword evidence="9" id="KW-1185">Reference proteome</keyword>
<evidence type="ECO:0000256" key="1">
    <source>
        <dbReference type="ARBA" id="ARBA00005952"/>
    </source>
</evidence>
<comment type="function">
    <text evidence="6">Involved in transcription antitermination. Required for transcription of ribosomal RNA (rRNA) genes. Binds specifically to the boxA antiterminator sequence of the ribosomal RNA (rrn) operons.</text>
</comment>
<evidence type="ECO:0000256" key="5">
    <source>
        <dbReference type="ARBA" id="ARBA00023163"/>
    </source>
</evidence>
<keyword evidence="2 6" id="KW-0889">Transcription antitermination</keyword>
<dbReference type="NCBIfam" id="NF001223">
    <property type="entry name" value="PRK00202.1-1"/>
    <property type="match status" value="1"/>
</dbReference>
<keyword evidence="3 6" id="KW-0694">RNA-binding</keyword>
<organism evidence="8 9">
    <name type="scientific">Apilactobacillus xinyiensis</name>
    <dbReference type="NCBI Taxonomy" id="2841032"/>
    <lineage>
        <taxon>Bacteria</taxon>
        <taxon>Bacillati</taxon>
        <taxon>Bacillota</taxon>
        <taxon>Bacilli</taxon>
        <taxon>Lactobacillales</taxon>
        <taxon>Lactobacillaceae</taxon>
        <taxon>Apilactobacillus</taxon>
    </lineage>
</organism>
<dbReference type="RefSeq" id="WP_220728026.1">
    <property type="nucleotide sequence ID" value="NZ_BPLL01000001.1"/>
</dbReference>
<evidence type="ECO:0000313" key="8">
    <source>
        <dbReference type="EMBL" id="MCK8624178.1"/>
    </source>
</evidence>
<dbReference type="EMBL" id="JAJIAO010000001">
    <property type="protein sequence ID" value="MCK8624178.1"/>
    <property type="molecule type" value="Genomic_DNA"/>
</dbReference>
<evidence type="ECO:0000256" key="2">
    <source>
        <dbReference type="ARBA" id="ARBA00022814"/>
    </source>
</evidence>